<feature type="region of interest" description="Disordered" evidence="4">
    <location>
        <begin position="696"/>
        <end position="739"/>
    </location>
</feature>
<feature type="domain" description="IFT140 first beta-propeller" evidence="5">
    <location>
        <begin position="452"/>
        <end position="551"/>
    </location>
</feature>
<dbReference type="SUPFAM" id="SSF50969">
    <property type="entry name" value="YVTN repeat-like/Quinoprotein amine dehydrogenase"/>
    <property type="match status" value="1"/>
</dbReference>
<evidence type="ECO:0000259" key="5">
    <source>
        <dbReference type="Pfam" id="PF23383"/>
    </source>
</evidence>
<dbReference type="AlphaFoldDB" id="A0A1D6IZX1"/>
<evidence type="ECO:0000256" key="4">
    <source>
        <dbReference type="SAM" id="MobiDB-lite"/>
    </source>
</evidence>
<dbReference type="EMBL" id="CM000786">
    <property type="protein sequence ID" value="AQK41400.1"/>
    <property type="molecule type" value="Genomic_DNA"/>
</dbReference>
<organism evidence="6">
    <name type="scientific">Zea mays</name>
    <name type="common">Maize</name>
    <dbReference type="NCBI Taxonomy" id="4577"/>
    <lineage>
        <taxon>Eukaryota</taxon>
        <taxon>Viridiplantae</taxon>
        <taxon>Streptophyta</taxon>
        <taxon>Embryophyta</taxon>
        <taxon>Tracheophyta</taxon>
        <taxon>Spermatophyta</taxon>
        <taxon>Magnoliopsida</taxon>
        <taxon>Liliopsida</taxon>
        <taxon>Poales</taxon>
        <taxon>Poaceae</taxon>
        <taxon>PACMAD clade</taxon>
        <taxon>Panicoideae</taxon>
        <taxon>Andropogonodae</taxon>
        <taxon>Andropogoneae</taxon>
        <taxon>Tripsacinae</taxon>
        <taxon>Zea</taxon>
    </lineage>
</organism>
<dbReference type="EMBL" id="CM000786">
    <property type="protein sequence ID" value="AQK41366.1"/>
    <property type="molecule type" value="Genomic_DNA"/>
</dbReference>
<feature type="repeat" description="WD" evidence="3">
    <location>
        <begin position="516"/>
        <end position="557"/>
    </location>
</feature>
<evidence type="ECO:0000313" key="6">
    <source>
        <dbReference type="EMBL" id="AQK41385.1"/>
    </source>
</evidence>
<evidence type="ECO:0000256" key="1">
    <source>
        <dbReference type="ARBA" id="ARBA00022574"/>
    </source>
</evidence>
<sequence>MKDAAVSVNRCLWSPDGTILGVAFSKHIVQTYTFVPNGDLRQQAEIDAHIGGVNDIAFSHPNKTLSIITCGDDKLIKVWDAQTGQKQYTFEGHEAPVYSVCPHYKESIQFIFSTAIDGKIKAWLYDCLGSRVDYDAPGHWCTTMAYSADGTRLFSCGTSKEGDSHLVEWNETEGAIKRTYNGFRKRSLGVVQFDTTRNRFLAAGDEFLVKFWDMDNNNILTTTDCDGGLPASPRLRFNREGSLLAVTTSDNGIKILANTDGQRLLRMLESRAFEGSRGPPQQINTKPPIVALGPVSNVSSPIAVNAERPDRILPAVSTSGLAPMDASRTPDVKPRITDESEKVKTWKLADIVDNGHLRALHLTDTDTNPSKIVRLLYTNNGVALLALGSNAVHKLWKWQRSDRNPSGKSTASVAPHLWQPANGILMTNDTNDGNPEEATACIALSKNDSYVMSASGGKVSLFNMMTFKVMTTFMAPPPAATFLAFHPQDNNIIAIGMEDSTIQIYNVRIDDVKSKLKGHQKKITGLAFSQSMNVLVSSGADAQLCVWSIDGWEKKKSRYIQPPANRPGTLVGDTRVQFHNDQTHLLVVHESQLGIYDGNLDCLRLWSPRDALPAPISSAIYSCDGLLVYAGFCDGAIGVFEAESLRLRCRIAPSAYIPPSILACAGRVYPLVVAAHPMEPNQIAIGMSDGKVHVVEPLDGDPKWGSAPPQDNGAHPHPHPAISAAPSTATNQASDQPTR</sequence>
<protein>
    <submittedName>
        <fullName evidence="6">Ramosa 1 enhancer locus 2</fullName>
    </submittedName>
</protein>
<dbReference type="FunFam" id="2.130.10.10:FF:000942">
    <property type="entry name" value="Topless-related protein 4"/>
    <property type="match status" value="1"/>
</dbReference>
<dbReference type="PROSITE" id="PS50082">
    <property type="entry name" value="WD_REPEATS_2"/>
    <property type="match status" value="2"/>
</dbReference>
<dbReference type="Pfam" id="PF00400">
    <property type="entry name" value="WD40"/>
    <property type="match status" value="2"/>
</dbReference>
<name>A0A1D6IZX1_MAIZE</name>
<dbReference type="GO" id="GO:0006355">
    <property type="term" value="P:regulation of DNA-templated transcription"/>
    <property type="evidence" value="ECO:0007669"/>
    <property type="project" value="InterPro"/>
</dbReference>
<dbReference type="InterPro" id="IPR027728">
    <property type="entry name" value="Topless_fam"/>
</dbReference>
<dbReference type="Pfam" id="PF23383">
    <property type="entry name" value="Beta-prop_IFT140_1st"/>
    <property type="match status" value="1"/>
</dbReference>
<keyword evidence="1 3" id="KW-0853">WD repeat</keyword>
<dbReference type="InterPro" id="IPR011044">
    <property type="entry name" value="Quino_amine_DH_bsu"/>
</dbReference>
<accession>A0A1D6IZX1</accession>
<evidence type="ECO:0000256" key="2">
    <source>
        <dbReference type="ARBA" id="ARBA00022737"/>
    </source>
</evidence>
<dbReference type="SMART" id="SM00320">
    <property type="entry name" value="WD40"/>
    <property type="match status" value="8"/>
</dbReference>
<keyword evidence="2" id="KW-0677">Repeat</keyword>
<dbReference type="InterPro" id="IPR001680">
    <property type="entry name" value="WD40_rpt"/>
</dbReference>
<feature type="repeat" description="WD" evidence="3">
    <location>
        <begin position="46"/>
        <end position="89"/>
    </location>
</feature>
<gene>
    <name evidence="6" type="ORF">ZEAMMB73_Zm00001d024523</name>
</gene>
<dbReference type="InterPro" id="IPR056154">
    <property type="entry name" value="Beta-prop_IFT140_1st"/>
</dbReference>
<dbReference type="PANTHER" id="PTHR44083:SF5">
    <property type="entry name" value="PROTEIN TOPLESS-RELATED PROTEIN 2"/>
    <property type="match status" value="1"/>
</dbReference>
<dbReference type="FunFam" id="2.130.10.10:FF:000479">
    <property type="entry name" value="Topless-related protein 3"/>
    <property type="match status" value="1"/>
</dbReference>
<feature type="compositionally biased region" description="Low complexity" evidence="4">
    <location>
        <begin position="720"/>
        <end position="730"/>
    </location>
</feature>
<proteinExistence type="predicted"/>
<dbReference type="PANTHER" id="PTHR44083">
    <property type="entry name" value="TOPLESS-RELATED PROTEIN 1-RELATED"/>
    <property type="match status" value="1"/>
</dbReference>
<dbReference type="SUPFAM" id="SSF50998">
    <property type="entry name" value="Quinoprotein alcohol dehydrogenase-like"/>
    <property type="match status" value="1"/>
</dbReference>
<reference evidence="6" key="1">
    <citation type="submission" date="2015-12" db="EMBL/GenBank/DDBJ databases">
        <title>Update maize B73 reference genome by single molecule sequencing technologies.</title>
        <authorList>
            <consortium name="Maize Genome Sequencing Project"/>
            <person name="Ware D."/>
        </authorList>
    </citation>
    <scope>NUCLEOTIDE SEQUENCE</scope>
    <source>
        <tissue evidence="6">Seedling</tissue>
    </source>
</reference>
<evidence type="ECO:0000256" key="3">
    <source>
        <dbReference type="PROSITE-ProRule" id="PRU00221"/>
    </source>
</evidence>
<dbReference type="InterPro" id="IPR019775">
    <property type="entry name" value="WD40_repeat_CS"/>
</dbReference>
<dbReference type="InterPro" id="IPR011047">
    <property type="entry name" value="Quinoprotein_ADH-like_sf"/>
</dbReference>
<dbReference type="EMBL" id="CM000786">
    <property type="protein sequence ID" value="AQK41385.1"/>
    <property type="molecule type" value="Genomic_DNA"/>
</dbReference>
<dbReference type="Gene3D" id="2.130.10.10">
    <property type="entry name" value="YVTN repeat-like/Quinoprotein amine dehydrogenase"/>
    <property type="match status" value="3"/>
</dbReference>
<dbReference type="PROSITE" id="PS50294">
    <property type="entry name" value="WD_REPEATS_REGION"/>
    <property type="match status" value="1"/>
</dbReference>
<dbReference type="InterPro" id="IPR015943">
    <property type="entry name" value="WD40/YVTN_repeat-like_dom_sf"/>
</dbReference>
<dbReference type="PROSITE" id="PS00678">
    <property type="entry name" value="WD_REPEATS_1"/>
    <property type="match status" value="1"/>
</dbReference>